<dbReference type="PaxDb" id="3880-AET00329"/>
<protein>
    <submittedName>
        <fullName evidence="2">F-box-like protein</fullName>
    </submittedName>
    <submittedName>
        <fullName evidence="3">Putative F-box domain-containing protein</fullName>
    </submittedName>
</protein>
<reference evidence="3" key="4">
    <citation type="journal article" date="2018" name="Nat. Plants">
        <title>Whole-genome landscape of Medicago truncatula symbiotic genes.</title>
        <authorList>
            <person name="Pecrix Y."/>
            <person name="Gamas P."/>
            <person name="Carrere S."/>
        </authorList>
    </citation>
    <scope>NUCLEOTIDE SEQUENCE</scope>
    <source>
        <tissue evidence="3">Leaves</tissue>
    </source>
</reference>
<dbReference type="SUPFAM" id="SSF81383">
    <property type="entry name" value="F-box domain"/>
    <property type="match status" value="1"/>
</dbReference>
<dbReference type="AlphaFoldDB" id="G7K3A4"/>
<keyword evidence="5" id="KW-1185">Reference proteome</keyword>
<evidence type="ECO:0000313" key="3">
    <source>
        <dbReference type="EMBL" id="RHN57646.1"/>
    </source>
</evidence>
<accession>G7K3A4</accession>
<reference evidence="4" key="3">
    <citation type="submission" date="2015-04" db="UniProtKB">
        <authorList>
            <consortium name="EnsemblPlants"/>
        </authorList>
    </citation>
    <scope>IDENTIFICATION</scope>
    <source>
        <strain evidence="4">cv. Jemalong A17</strain>
    </source>
</reference>
<proteinExistence type="predicted"/>
<dbReference type="Pfam" id="PF00646">
    <property type="entry name" value="F-box"/>
    <property type="match status" value="1"/>
</dbReference>
<organism evidence="2 5">
    <name type="scientific">Medicago truncatula</name>
    <name type="common">Barrel medic</name>
    <name type="synonym">Medicago tribuloides</name>
    <dbReference type="NCBI Taxonomy" id="3880"/>
    <lineage>
        <taxon>Eukaryota</taxon>
        <taxon>Viridiplantae</taxon>
        <taxon>Streptophyta</taxon>
        <taxon>Embryophyta</taxon>
        <taxon>Tracheophyta</taxon>
        <taxon>Spermatophyta</taxon>
        <taxon>Magnoliopsida</taxon>
        <taxon>eudicotyledons</taxon>
        <taxon>Gunneridae</taxon>
        <taxon>Pentapetalae</taxon>
        <taxon>rosids</taxon>
        <taxon>fabids</taxon>
        <taxon>Fabales</taxon>
        <taxon>Fabaceae</taxon>
        <taxon>Papilionoideae</taxon>
        <taxon>50 kb inversion clade</taxon>
        <taxon>NPAAA clade</taxon>
        <taxon>Hologalegina</taxon>
        <taxon>IRL clade</taxon>
        <taxon>Trifolieae</taxon>
        <taxon>Medicago</taxon>
    </lineage>
</organism>
<reference evidence="2 5" key="1">
    <citation type="journal article" date="2011" name="Nature">
        <title>The Medicago genome provides insight into the evolution of rhizobial symbioses.</title>
        <authorList>
            <person name="Young N.D."/>
            <person name="Debelle F."/>
            <person name="Oldroyd G.E."/>
            <person name="Geurts R."/>
            <person name="Cannon S.B."/>
            <person name="Udvardi M.K."/>
            <person name="Benedito V.A."/>
            <person name="Mayer K.F."/>
            <person name="Gouzy J."/>
            <person name="Schoof H."/>
            <person name="Van de Peer Y."/>
            <person name="Proost S."/>
            <person name="Cook D.R."/>
            <person name="Meyers B.C."/>
            <person name="Spannagl M."/>
            <person name="Cheung F."/>
            <person name="De Mita S."/>
            <person name="Krishnakumar V."/>
            <person name="Gundlach H."/>
            <person name="Zhou S."/>
            <person name="Mudge J."/>
            <person name="Bharti A.K."/>
            <person name="Murray J.D."/>
            <person name="Naoumkina M.A."/>
            <person name="Rosen B."/>
            <person name="Silverstein K.A."/>
            <person name="Tang H."/>
            <person name="Rombauts S."/>
            <person name="Zhao P.X."/>
            <person name="Zhou P."/>
            <person name="Barbe V."/>
            <person name="Bardou P."/>
            <person name="Bechner M."/>
            <person name="Bellec A."/>
            <person name="Berger A."/>
            <person name="Berges H."/>
            <person name="Bidwell S."/>
            <person name="Bisseling T."/>
            <person name="Choisne N."/>
            <person name="Couloux A."/>
            <person name="Denny R."/>
            <person name="Deshpande S."/>
            <person name="Dai X."/>
            <person name="Doyle J.J."/>
            <person name="Dudez A.M."/>
            <person name="Farmer A.D."/>
            <person name="Fouteau S."/>
            <person name="Franken C."/>
            <person name="Gibelin C."/>
            <person name="Gish J."/>
            <person name="Goldstein S."/>
            <person name="Gonzalez A.J."/>
            <person name="Green P.J."/>
            <person name="Hallab A."/>
            <person name="Hartog M."/>
            <person name="Hua A."/>
            <person name="Humphray S.J."/>
            <person name="Jeong D.H."/>
            <person name="Jing Y."/>
            <person name="Jocker A."/>
            <person name="Kenton S.M."/>
            <person name="Kim D.J."/>
            <person name="Klee K."/>
            <person name="Lai H."/>
            <person name="Lang C."/>
            <person name="Lin S."/>
            <person name="Macmil S.L."/>
            <person name="Magdelenat G."/>
            <person name="Matthews L."/>
            <person name="McCorrison J."/>
            <person name="Monaghan E.L."/>
            <person name="Mun J.H."/>
            <person name="Najar F.Z."/>
            <person name="Nicholson C."/>
            <person name="Noirot C."/>
            <person name="O'Bleness M."/>
            <person name="Paule C.R."/>
            <person name="Poulain J."/>
            <person name="Prion F."/>
            <person name="Qin B."/>
            <person name="Qu C."/>
            <person name="Retzel E.F."/>
            <person name="Riddle C."/>
            <person name="Sallet E."/>
            <person name="Samain S."/>
            <person name="Samson N."/>
            <person name="Sanders I."/>
            <person name="Saurat O."/>
            <person name="Scarpelli C."/>
            <person name="Schiex T."/>
            <person name="Segurens B."/>
            <person name="Severin A.J."/>
            <person name="Sherrier D.J."/>
            <person name="Shi R."/>
            <person name="Sims S."/>
            <person name="Singer S.R."/>
            <person name="Sinharoy S."/>
            <person name="Sterck L."/>
            <person name="Viollet A."/>
            <person name="Wang B.B."/>
            <person name="Wang K."/>
            <person name="Wang M."/>
            <person name="Wang X."/>
            <person name="Warfsmann J."/>
            <person name="Weissenbach J."/>
            <person name="White D.D."/>
            <person name="White J.D."/>
            <person name="Wiley G.B."/>
            <person name="Wincker P."/>
            <person name="Xing Y."/>
            <person name="Yang L."/>
            <person name="Yao Z."/>
            <person name="Ying F."/>
            <person name="Zhai J."/>
            <person name="Zhou L."/>
            <person name="Zuber A."/>
            <person name="Denarie J."/>
            <person name="Dixon R.A."/>
            <person name="May G.D."/>
            <person name="Schwartz D.C."/>
            <person name="Rogers J."/>
            <person name="Quetier F."/>
            <person name="Town C.D."/>
            <person name="Roe B.A."/>
        </authorList>
    </citation>
    <scope>NUCLEOTIDE SEQUENCE [LARGE SCALE GENOMIC DNA]</scope>
    <source>
        <strain evidence="2">A17</strain>
        <strain evidence="4 5">cv. Jemalong A17</strain>
    </source>
</reference>
<name>G7K3A4_MEDTR</name>
<evidence type="ECO:0000259" key="1">
    <source>
        <dbReference type="PROSITE" id="PS50181"/>
    </source>
</evidence>
<dbReference type="Proteomes" id="UP000002051">
    <property type="component" value="Chromosome 5"/>
</dbReference>
<feature type="domain" description="F-box" evidence="1">
    <location>
        <begin position="55"/>
        <end position="105"/>
    </location>
</feature>
<evidence type="ECO:0000313" key="4">
    <source>
        <dbReference type="EnsemblPlants" id="AET00329"/>
    </source>
</evidence>
<sequence length="350" mass="41342">MLRVINLFKRSRCRRCRRFKFINKCSCWCSYLDSKSHDHAKKNINQNSNSKSCKVISKLLLPEDLLFDIFSLVPLNSLINSTRYVCKSWAATIRSSDFAKVYQRNGRSKLGIYVENRMSKSSSYFLDIKDDMNRQFERIDLETPQTMGDLISTCDGILLLSNGCRENIVVNSILKCWLRIPLFPISHERMVLRDQFIIVRVPCTDKFKLFSKVIPMVSARKEAPFWEFSFKQPIYSGGNDLYWITNEEVIVMDVDKEIIVREYPFPPVLMRGRPPVKFLWMENRFSCIVYKDHFQKRYPIYILDFDSRKWSPYHEMGPFDYVAACGNQLDIMIEIFCLWINDQIIIRVAL</sequence>
<dbReference type="EMBL" id="CM001221">
    <property type="protein sequence ID" value="AET00329.1"/>
    <property type="molecule type" value="Genomic_DNA"/>
</dbReference>
<gene>
    <name evidence="2" type="ordered locus">MTR_5g090850</name>
    <name evidence="3" type="ORF">MtrunA17_Chr5g0442711</name>
</gene>
<dbReference type="EMBL" id="PSQE01000005">
    <property type="protein sequence ID" value="RHN57646.1"/>
    <property type="molecule type" value="Genomic_DNA"/>
</dbReference>
<evidence type="ECO:0000313" key="2">
    <source>
        <dbReference type="EMBL" id="AET00329.1"/>
    </source>
</evidence>
<dbReference type="InterPro" id="IPR050796">
    <property type="entry name" value="SCF_F-box_component"/>
</dbReference>
<dbReference type="Gramene" id="rna33224">
    <property type="protein sequence ID" value="RHN57646.1"/>
    <property type="gene ID" value="gene33224"/>
</dbReference>
<dbReference type="EnsemblPlants" id="AET00329">
    <property type="protein sequence ID" value="AET00329"/>
    <property type="gene ID" value="MTR_5g090850"/>
</dbReference>
<dbReference type="HOGENOM" id="CLU_058909_0_0_1"/>
<dbReference type="PROSITE" id="PS50181">
    <property type="entry name" value="FBOX"/>
    <property type="match status" value="1"/>
</dbReference>
<dbReference type="Gene3D" id="1.20.1280.50">
    <property type="match status" value="1"/>
</dbReference>
<reference evidence="2 5" key="2">
    <citation type="journal article" date="2014" name="BMC Genomics">
        <title>An improved genome release (version Mt4.0) for the model legume Medicago truncatula.</title>
        <authorList>
            <person name="Tang H."/>
            <person name="Krishnakumar V."/>
            <person name="Bidwell S."/>
            <person name="Rosen B."/>
            <person name="Chan A."/>
            <person name="Zhou S."/>
            <person name="Gentzbittel L."/>
            <person name="Childs K.L."/>
            <person name="Yandell M."/>
            <person name="Gundlach H."/>
            <person name="Mayer K.F."/>
            <person name="Schwartz D.C."/>
            <person name="Town C.D."/>
        </authorList>
    </citation>
    <scope>GENOME REANNOTATION</scope>
    <source>
        <strain evidence="4 5">cv. Jemalong A17</strain>
    </source>
</reference>
<dbReference type="Proteomes" id="UP000265566">
    <property type="component" value="Chromosome 5"/>
</dbReference>
<dbReference type="InterPro" id="IPR036047">
    <property type="entry name" value="F-box-like_dom_sf"/>
</dbReference>
<dbReference type="eggNOG" id="ENOG502SZBJ">
    <property type="taxonomic scope" value="Eukaryota"/>
</dbReference>
<dbReference type="PANTHER" id="PTHR31672">
    <property type="entry name" value="BNACNNG10540D PROTEIN"/>
    <property type="match status" value="1"/>
</dbReference>
<dbReference type="InterPro" id="IPR001810">
    <property type="entry name" value="F-box_dom"/>
</dbReference>
<evidence type="ECO:0000313" key="5">
    <source>
        <dbReference type="Proteomes" id="UP000002051"/>
    </source>
</evidence>